<dbReference type="VEuPathDB" id="PlasmoDB:PVP01_0735100"/>
<keyword evidence="1" id="KW-0812">Transmembrane</keyword>
<gene>
    <name evidence="3" type="ORF">PVT01_070040900</name>
</gene>
<dbReference type="VEuPathDB" id="PlasmoDB:PVX_086903"/>
<evidence type="ECO:0008006" key="5">
    <source>
        <dbReference type="Google" id="ProtNLM"/>
    </source>
</evidence>
<dbReference type="EMBL" id="LT615245">
    <property type="protein sequence ID" value="SCO66695.1"/>
    <property type="molecule type" value="Genomic_DNA"/>
</dbReference>
<protein>
    <recommendedName>
        <fullName evidence="5">Pv-fam-d protein</fullName>
    </recommendedName>
</protein>
<name>A0A1G4GVS2_PLAVI</name>
<evidence type="ECO:0000313" key="3">
    <source>
        <dbReference type="EMBL" id="SCO66695.1"/>
    </source>
</evidence>
<keyword evidence="1" id="KW-1133">Transmembrane helix</keyword>
<feature type="chain" id="PRO_5009234240" description="Pv-fam-d protein" evidence="2">
    <location>
        <begin position="25"/>
        <end position="350"/>
    </location>
</feature>
<reference evidence="3 4" key="1">
    <citation type="submission" date="2016-07" db="EMBL/GenBank/DDBJ databases">
        <authorList>
            <consortium name="Pathogen Informatics"/>
        </authorList>
    </citation>
    <scope>NUCLEOTIDE SEQUENCE [LARGE SCALE GENOMIC DNA]</scope>
</reference>
<evidence type="ECO:0000256" key="2">
    <source>
        <dbReference type="SAM" id="SignalP"/>
    </source>
</evidence>
<dbReference type="AlphaFoldDB" id="A0A1G4GVS2"/>
<dbReference type="VEuPathDB" id="PlasmoDB:PVW1_070042200"/>
<keyword evidence="2" id="KW-0732">Signal</keyword>
<evidence type="ECO:0000256" key="1">
    <source>
        <dbReference type="SAM" id="Phobius"/>
    </source>
</evidence>
<evidence type="ECO:0000313" key="4">
    <source>
        <dbReference type="Proteomes" id="UP000196402"/>
    </source>
</evidence>
<proteinExistence type="predicted"/>
<feature type="transmembrane region" description="Helical" evidence="1">
    <location>
        <begin position="301"/>
        <end position="326"/>
    </location>
</feature>
<feature type="signal peptide" evidence="2">
    <location>
        <begin position="1"/>
        <end position="24"/>
    </location>
</feature>
<feature type="transmembrane region" description="Helical" evidence="1">
    <location>
        <begin position="275"/>
        <end position="295"/>
    </location>
</feature>
<sequence>MSRRKGAILPPLIKTLTFALLTFACKFSFQSNFSQSRDGQICLLISNAEGAKKGAKIGGQLGRPIASPPASQHARLLWSELNTEEQDHYGTVKRRVIELLQGDDKTFGKRLHRLVNDGYFENQIGALSHHDRMQEKNGSGKLKDSMESLLYQSEESVLSENPYDSSYLLDDYSQNELNVLHRRGGHRRDSMSWSHNEFMGNNSSEEKLSTEFFKCDTFLRKKHKSKLKRKFKKLDTKVEVELLRLLKMEVNNDTRIIGSDRNSQKRIYIKKVLKLLSPILVSGVIFLISLIPMINATALPAVFAISLMVAILSYGTFFTNGIYYIYKLVKLDHMKTVFEKFSQNHLYLYR</sequence>
<dbReference type="PROSITE" id="PS51257">
    <property type="entry name" value="PROKAR_LIPOPROTEIN"/>
    <property type="match status" value="1"/>
</dbReference>
<organism evidence="3 4">
    <name type="scientific">Plasmodium vivax</name>
    <name type="common">malaria parasite P. vivax</name>
    <dbReference type="NCBI Taxonomy" id="5855"/>
    <lineage>
        <taxon>Eukaryota</taxon>
        <taxon>Sar</taxon>
        <taxon>Alveolata</taxon>
        <taxon>Apicomplexa</taxon>
        <taxon>Aconoidasida</taxon>
        <taxon>Haemosporida</taxon>
        <taxon>Plasmodiidae</taxon>
        <taxon>Plasmodium</taxon>
        <taxon>Plasmodium (Plasmodium)</taxon>
    </lineage>
</organism>
<keyword evidence="1" id="KW-0472">Membrane</keyword>
<dbReference type="VEuPathDB" id="PlasmoDB:PVPAM_070042900"/>
<dbReference type="Proteomes" id="UP000196402">
    <property type="component" value="Chromosome 7"/>
</dbReference>
<accession>A0A1G4GVS2</accession>